<dbReference type="AlphaFoldDB" id="A0ABD0YDT9"/>
<dbReference type="GO" id="GO:0061630">
    <property type="term" value="F:ubiquitin protein ligase activity"/>
    <property type="evidence" value="ECO:0007669"/>
    <property type="project" value="UniProtKB-EC"/>
</dbReference>
<evidence type="ECO:0000259" key="14">
    <source>
        <dbReference type="PROSITE" id="PS50908"/>
    </source>
</evidence>
<evidence type="ECO:0000259" key="15">
    <source>
        <dbReference type="PROSITE" id="PS51873"/>
    </source>
</evidence>
<evidence type="ECO:0000256" key="2">
    <source>
        <dbReference type="ARBA" id="ARBA00004906"/>
    </source>
</evidence>
<dbReference type="CDD" id="cd23820">
    <property type="entry name" value="RWD_RNF14"/>
    <property type="match status" value="1"/>
</dbReference>
<dbReference type="SUPFAM" id="SSF57850">
    <property type="entry name" value="RING/U-box"/>
    <property type="match status" value="3"/>
</dbReference>
<evidence type="ECO:0000256" key="10">
    <source>
        <dbReference type="ARBA" id="ARBA00044508"/>
    </source>
</evidence>
<dbReference type="InterPro" id="IPR002867">
    <property type="entry name" value="IBR_dom"/>
</dbReference>
<keyword evidence="17" id="KW-1185">Reference proteome</keyword>
<evidence type="ECO:0000256" key="11">
    <source>
        <dbReference type="PROSITE-ProRule" id="PRU00175"/>
    </source>
</evidence>
<evidence type="ECO:0000259" key="13">
    <source>
        <dbReference type="PROSITE" id="PS50089"/>
    </source>
</evidence>
<dbReference type="GO" id="GO:0008270">
    <property type="term" value="F:zinc ion binding"/>
    <property type="evidence" value="ECO:0007669"/>
    <property type="project" value="UniProtKB-KW"/>
</dbReference>
<evidence type="ECO:0000313" key="17">
    <source>
        <dbReference type="Proteomes" id="UP001557470"/>
    </source>
</evidence>
<keyword evidence="6" id="KW-0677">Repeat</keyword>
<evidence type="ECO:0000256" key="6">
    <source>
        <dbReference type="ARBA" id="ARBA00022737"/>
    </source>
</evidence>
<dbReference type="SMART" id="SM00591">
    <property type="entry name" value="RWD"/>
    <property type="match status" value="1"/>
</dbReference>
<dbReference type="CDD" id="cd20354">
    <property type="entry name" value="Rcat_RBR_RNF14"/>
    <property type="match status" value="1"/>
</dbReference>
<keyword evidence="7 11" id="KW-0863">Zinc-finger</keyword>
<keyword evidence="8" id="KW-0833">Ubl conjugation pathway</keyword>
<evidence type="ECO:0000256" key="5">
    <source>
        <dbReference type="ARBA" id="ARBA00022723"/>
    </source>
</evidence>
<dbReference type="SUPFAM" id="SSF54495">
    <property type="entry name" value="UBC-like"/>
    <property type="match status" value="1"/>
</dbReference>
<comment type="caution">
    <text evidence="16">The sequence shown here is derived from an EMBL/GenBank/DDBJ whole genome shotgun (WGS) entry which is preliminary data.</text>
</comment>
<accession>A0ABD0YDT9</accession>
<dbReference type="InterPro" id="IPR006575">
    <property type="entry name" value="RWD_dom"/>
</dbReference>
<keyword evidence="9" id="KW-0862">Zinc</keyword>
<dbReference type="Gene3D" id="1.20.120.1750">
    <property type="match status" value="1"/>
</dbReference>
<dbReference type="InterPro" id="IPR001841">
    <property type="entry name" value="Znf_RING"/>
</dbReference>
<dbReference type="InterPro" id="IPR013083">
    <property type="entry name" value="Znf_RING/FYVE/PHD"/>
</dbReference>
<dbReference type="Pfam" id="PF01485">
    <property type="entry name" value="IBR"/>
    <property type="match status" value="1"/>
</dbReference>
<dbReference type="PROSITE" id="PS50089">
    <property type="entry name" value="ZF_RING_2"/>
    <property type="match status" value="1"/>
</dbReference>
<feature type="region of interest" description="Disordered" evidence="12">
    <location>
        <begin position="158"/>
        <end position="243"/>
    </location>
</feature>
<dbReference type="Gene3D" id="3.30.40.10">
    <property type="entry name" value="Zinc/RING finger domain, C3HC4 (zinc finger)"/>
    <property type="match status" value="1"/>
</dbReference>
<keyword evidence="4" id="KW-0808">Transferase</keyword>
<dbReference type="Pfam" id="PF22191">
    <property type="entry name" value="IBR_1"/>
    <property type="match status" value="1"/>
</dbReference>
<dbReference type="PANTHER" id="PTHR11685">
    <property type="entry name" value="RBR FAMILY RING FINGER AND IBR DOMAIN-CONTAINING"/>
    <property type="match status" value="1"/>
</dbReference>
<proteinExistence type="inferred from homology"/>
<dbReference type="InterPro" id="IPR016135">
    <property type="entry name" value="UBQ-conjugating_enzyme/RWD"/>
</dbReference>
<dbReference type="EMBL" id="JAGEUA010000001">
    <property type="protein sequence ID" value="KAL1023377.1"/>
    <property type="molecule type" value="Genomic_DNA"/>
</dbReference>
<dbReference type="InterPro" id="IPR044066">
    <property type="entry name" value="TRIAD_supradom"/>
</dbReference>
<dbReference type="PROSITE" id="PS50908">
    <property type="entry name" value="RWD"/>
    <property type="match status" value="1"/>
</dbReference>
<dbReference type="Proteomes" id="UP001557470">
    <property type="component" value="Unassembled WGS sequence"/>
</dbReference>
<feature type="domain" description="RWD" evidence="14">
    <location>
        <begin position="12"/>
        <end position="128"/>
    </location>
</feature>
<dbReference type="InterPro" id="IPR031127">
    <property type="entry name" value="E3_UB_ligase_RBR"/>
</dbReference>
<evidence type="ECO:0000256" key="7">
    <source>
        <dbReference type="ARBA" id="ARBA00022771"/>
    </source>
</evidence>
<dbReference type="Gene3D" id="3.10.110.10">
    <property type="entry name" value="Ubiquitin Conjugating Enzyme"/>
    <property type="match status" value="1"/>
</dbReference>
<name>A0ABD0YDT9_UMBPY</name>
<keyword evidence="5" id="KW-0479">Metal-binding</keyword>
<evidence type="ECO:0000256" key="9">
    <source>
        <dbReference type="ARBA" id="ARBA00022833"/>
    </source>
</evidence>
<dbReference type="PROSITE" id="PS00518">
    <property type="entry name" value="ZF_RING_1"/>
    <property type="match status" value="1"/>
</dbReference>
<comment type="pathway">
    <text evidence="2">Protein modification; protein ubiquitination.</text>
</comment>
<evidence type="ECO:0000256" key="8">
    <source>
        <dbReference type="ARBA" id="ARBA00022786"/>
    </source>
</evidence>
<comment type="catalytic activity">
    <reaction evidence="1">
        <text>[E2 ubiquitin-conjugating enzyme]-S-ubiquitinyl-L-cysteine + [acceptor protein]-L-lysine = [E2 ubiquitin-conjugating enzyme]-L-cysteine + [acceptor protein]-N(6)-ubiquitinyl-L-lysine.</text>
        <dbReference type="EC" id="2.3.2.31"/>
    </reaction>
</comment>
<evidence type="ECO:0000256" key="1">
    <source>
        <dbReference type="ARBA" id="ARBA00001798"/>
    </source>
</evidence>
<dbReference type="InterPro" id="IPR031128">
    <property type="entry name" value="RNF14_RING-HC_Zfn"/>
</dbReference>
<feature type="domain" description="RING-type" evidence="13">
    <location>
        <begin position="285"/>
        <end position="329"/>
    </location>
</feature>
<organism evidence="16 17">
    <name type="scientific">Umbra pygmaea</name>
    <name type="common">Eastern mudminnow</name>
    <dbReference type="NCBI Taxonomy" id="75934"/>
    <lineage>
        <taxon>Eukaryota</taxon>
        <taxon>Metazoa</taxon>
        <taxon>Chordata</taxon>
        <taxon>Craniata</taxon>
        <taxon>Vertebrata</taxon>
        <taxon>Euteleostomi</taxon>
        <taxon>Actinopterygii</taxon>
        <taxon>Neopterygii</taxon>
        <taxon>Teleostei</taxon>
        <taxon>Protacanthopterygii</taxon>
        <taxon>Esociformes</taxon>
        <taxon>Umbridae</taxon>
        <taxon>Umbra</taxon>
    </lineage>
</organism>
<sequence>MMTDQDLEAQEDELLALASIYSQGEFVRAKLGGEIRVSMDLPQDFSLTVKPGDRSYTISFLPPVILTFNLPCDYPSTSSPEFILSCNWLSHNQLSAVCRQLDKIWQNIVGSVVLFYWVKFLRDDLLHFLHLQSPLEIPVSDQGQATPSTKDNVAWASQRVSEDNEAGSSQRDSEDNEAGASHRVSEDNEAGASHRVSEDNEAGASHRVSEDNGAVASHRVSEDNGAVASHRVSEDRDSVASEGTAVSLDHRAISELTRDTDLLPMLLDYNEREKQRVFDGQAHDCGICFMSKLGCSQFRECGHVYCNECMSEFFTIQITEGNVHGLICPEADCSSTATPSQVRQLVGVELFDRYDRLLLQSSLDRMPDVMYCPRKTCATPVILDPNHTDALCPSCRYAFCKLCQKTYHGASKCHLTDNSVKNPCPTYAYLPKTEVGLRNLWEDYDSGNRQRRRLLENRYGKHTMASVLEEGLSVVWKEKNSKNCPSCSVNIQKDGGCEKMVCLTCGQYFCWQCLVILDRKDPYSHFNTPHNNN</sequence>
<gene>
    <name evidence="16" type="ORF">UPYG_G00040070</name>
</gene>
<evidence type="ECO:0000256" key="12">
    <source>
        <dbReference type="SAM" id="MobiDB-lite"/>
    </source>
</evidence>
<protein>
    <recommendedName>
        <fullName evidence="3">RBR-type E3 ubiquitin transferase</fullName>
        <ecNumber evidence="3">2.3.2.31</ecNumber>
    </recommendedName>
</protein>
<dbReference type="InterPro" id="IPR017907">
    <property type="entry name" value="Znf_RING_CS"/>
</dbReference>
<dbReference type="Gene3D" id="2.20.25.20">
    <property type="match status" value="1"/>
</dbReference>
<feature type="domain" description="RING-type" evidence="15">
    <location>
        <begin position="281"/>
        <end position="533"/>
    </location>
</feature>
<dbReference type="SMART" id="SM00647">
    <property type="entry name" value="IBR"/>
    <property type="match status" value="2"/>
</dbReference>
<dbReference type="FunFam" id="3.30.40.10:FF:000137">
    <property type="entry name" value="RanBP-type and C3HC4-type zinc finger-containing protein 1"/>
    <property type="match status" value="1"/>
</dbReference>
<dbReference type="EC" id="2.3.2.31" evidence="3"/>
<dbReference type="PROSITE" id="PS51873">
    <property type="entry name" value="TRIAD"/>
    <property type="match status" value="1"/>
</dbReference>
<dbReference type="CDD" id="cd16628">
    <property type="entry name" value="RING-HC_RBR_RNF14"/>
    <property type="match status" value="1"/>
</dbReference>
<evidence type="ECO:0000256" key="4">
    <source>
        <dbReference type="ARBA" id="ARBA00022679"/>
    </source>
</evidence>
<comment type="similarity">
    <text evidence="10">Belongs to the RBR family. RNF14 subfamily.</text>
</comment>
<dbReference type="Pfam" id="PF05773">
    <property type="entry name" value="RWD"/>
    <property type="match status" value="1"/>
</dbReference>
<dbReference type="CDD" id="cd20341">
    <property type="entry name" value="BRcat_RBR_RNF14"/>
    <property type="match status" value="1"/>
</dbReference>
<evidence type="ECO:0000313" key="16">
    <source>
        <dbReference type="EMBL" id="KAL1023377.1"/>
    </source>
</evidence>
<reference evidence="16 17" key="1">
    <citation type="submission" date="2024-06" db="EMBL/GenBank/DDBJ databases">
        <authorList>
            <person name="Pan Q."/>
            <person name="Wen M."/>
            <person name="Jouanno E."/>
            <person name="Zahm M."/>
            <person name="Klopp C."/>
            <person name="Cabau C."/>
            <person name="Louis A."/>
            <person name="Berthelot C."/>
            <person name="Parey E."/>
            <person name="Roest Crollius H."/>
            <person name="Montfort J."/>
            <person name="Robinson-Rechavi M."/>
            <person name="Bouchez O."/>
            <person name="Lampietro C."/>
            <person name="Lopez Roques C."/>
            <person name="Donnadieu C."/>
            <person name="Postlethwait J."/>
            <person name="Bobe J."/>
            <person name="Verreycken H."/>
            <person name="Guiguen Y."/>
        </authorList>
    </citation>
    <scope>NUCLEOTIDE SEQUENCE [LARGE SCALE GENOMIC DNA]</scope>
    <source>
        <strain evidence="16">Up_M1</strain>
        <tissue evidence="16">Testis</tissue>
    </source>
</reference>
<dbReference type="InterPro" id="IPR047548">
    <property type="entry name" value="Rcat_RBR_RNF14"/>
</dbReference>
<evidence type="ECO:0000256" key="3">
    <source>
        <dbReference type="ARBA" id="ARBA00012251"/>
    </source>
</evidence>